<keyword evidence="2" id="KW-0378">Hydrolase</keyword>
<dbReference type="EMBL" id="JAYKXP010000008">
    <property type="protein sequence ID" value="KAK7054992.1"/>
    <property type="molecule type" value="Genomic_DNA"/>
</dbReference>
<organism evidence="2 3">
    <name type="scientific">Paramarasmius palmivorus</name>
    <dbReference type="NCBI Taxonomy" id="297713"/>
    <lineage>
        <taxon>Eukaryota</taxon>
        <taxon>Fungi</taxon>
        <taxon>Dikarya</taxon>
        <taxon>Basidiomycota</taxon>
        <taxon>Agaricomycotina</taxon>
        <taxon>Agaricomycetes</taxon>
        <taxon>Agaricomycetidae</taxon>
        <taxon>Agaricales</taxon>
        <taxon>Marasmiineae</taxon>
        <taxon>Marasmiaceae</taxon>
        <taxon>Paramarasmius</taxon>
    </lineage>
</organism>
<accession>A0AAW0DVU2</accession>
<dbReference type="GO" id="GO:0004338">
    <property type="term" value="F:glucan exo-1,3-beta-glucosidase activity"/>
    <property type="evidence" value="ECO:0007669"/>
    <property type="project" value="UniProtKB-EC"/>
</dbReference>
<proteinExistence type="predicted"/>
<dbReference type="AlphaFoldDB" id="A0AAW0DVU2"/>
<keyword evidence="3" id="KW-1185">Reference proteome</keyword>
<protein>
    <submittedName>
        <fullName evidence="2">Glucan 1,3-beta-glucosidase 3</fullName>
        <ecNumber evidence="2">3.2.1.58</ecNumber>
    </submittedName>
</protein>
<dbReference type="Gene3D" id="3.20.20.80">
    <property type="entry name" value="Glycosidases"/>
    <property type="match status" value="1"/>
</dbReference>
<gene>
    <name evidence="2" type="primary">EXG3_2</name>
    <name evidence="2" type="ORF">VNI00_003455</name>
</gene>
<dbReference type="InterPro" id="IPR017853">
    <property type="entry name" value="GH"/>
</dbReference>
<dbReference type="SUPFAM" id="SSF51445">
    <property type="entry name" value="(Trans)glycosidases"/>
    <property type="match status" value="1"/>
</dbReference>
<evidence type="ECO:0000313" key="2">
    <source>
        <dbReference type="EMBL" id="KAK7054992.1"/>
    </source>
</evidence>
<evidence type="ECO:0000256" key="1">
    <source>
        <dbReference type="SAM" id="MobiDB-lite"/>
    </source>
</evidence>
<dbReference type="EC" id="3.2.1.58" evidence="2"/>
<keyword evidence="2" id="KW-0326">Glycosidase</keyword>
<comment type="caution">
    <text evidence="2">The sequence shown here is derived from an EMBL/GenBank/DDBJ whole genome shotgun (WGS) entry which is preliminary data.</text>
</comment>
<sequence>MRDFCSSQLEVYEAETPGWAFWSYKLEDCDDDPSWCFEAAVRRGYLPQTFFSYNDRPTPAPVLGHFYQQISALNLDPSLSSSSQPYASRPTSSTYNSQSASPQDKGYSDGYLTATRFALYGLSKLGFVWQYIYDNIQNGNAGVDPKDDGACQAYREAFLQGLKHGEEQVESIVCALGT</sequence>
<feature type="compositionally biased region" description="Low complexity" evidence="1">
    <location>
        <begin position="81"/>
        <end position="93"/>
    </location>
</feature>
<evidence type="ECO:0000313" key="3">
    <source>
        <dbReference type="Proteomes" id="UP001383192"/>
    </source>
</evidence>
<reference evidence="2 3" key="1">
    <citation type="submission" date="2024-01" db="EMBL/GenBank/DDBJ databases">
        <title>A draft genome for a cacao thread blight-causing isolate of Paramarasmius palmivorus.</title>
        <authorList>
            <person name="Baruah I.K."/>
            <person name="Bukari Y."/>
            <person name="Amoako-Attah I."/>
            <person name="Meinhardt L.W."/>
            <person name="Bailey B.A."/>
            <person name="Cohen S.P."/>
        </authorList>
    </citation>
    <scope>NUCLEOTIDE SEQUENCE [LARGE SCALE GENOMIC DNA]</scope>
    <source>
        <strain evidence="2 3">GH-12</strain>
    </source>
</reference>
<feature type="region of interest" description="Disordered" evidence="1">
    <location>
        <begin position="81"/>
        <end position="105"/>
    </location>
</feature>
<name>A0AAW0DVU2_9AGAR</name>
<dbReference type="Proteomes" id="UP001383192">
    <property type="component" value="Unassembled WGS sequence"/>
</dbReference>